<evidence type="ECO:0000256" key="1">
    <source>
        <dbReference type="SAM" id="Phobius"/>
    </source>
</evidence>
<keyword evidence="1" id="KW-0812">Transmembrane</keyword>
<gene>
    <name evidence="3" type="ORF">SAMN04488132_11259</name>
</gene>
<protein>
    <submittedName>
        <fullName evidence="3">2TM domain-containing protein</fullName>
    </submittedName>
</protein>
<feature type="transmembrane region" description="Helical" evidence="1">
    <location>
        <begin position="52"/>
        <end position="69"/>
    </location>
</feature>
<evidence type="ECO:0000313" key="4">
    <source>
        <dbReference type="Proteomes" id="UP000190888"/>
    </source>
</evidence>
<dbReference type="Pfam" id="PF13239">
    <property type="entry name" value="2TM"/>
    <property type="match status" value="1"/>
</dbReference>
<feature type="transmembrane region" description="Helical" evidence="1">
    <location>
        <begin position="23"/>
        <end position="40"/>
    </location>
</feature>
<proteinExistence type="predicted"/>
<dbReference type="AlphaFoldDB" id="A0A1T4RGN8"/>
<sequence length="91" mass="10862">MEPVNEEKYWQIARKRAAFKKSLFSYIVINAFLWAIWWMTVGRTAGVKGYPWPVWVMLAWGVGLGFQYFEAYNGSKQDMVQQEYERLKKDQ</sequence>
<dbReference type="InterPro" id="IPR025698">
    <property type="entry name" value="2TM_dom"/>
</dbReference>
<dbReference type="STRING" id="413434.SAMN04488132_11259"/>
<evidence type="ECO:0000259" key="2">
    <source>
        <dbReference type="Pfam" id="PF13239"/>
    </source>
</evidence>
<dbReference type="OrthoDB" id="8965954at2"/>
<organism evidence="3 4">
    <name type="scientific">Sediminibacterium ginsengisoli</name>
    <dbReference type="NCBI Taxonomy" id="413434"/>
    <lineage>
        <taxon>Bacteria</taxon>
        <taxon>Pseudomonadati</taxon>
        <taxon>Bacteroidota</taxon>
        <taxon>Chitinophagia</taxon>
        <taxon>Chitinophagales</taxon>
        <taxon>Chitinophagaceae</taxon>
        <taxon>Sediminibacterium</taxon>
    </lineage>
</organism>
<dbReference type="EMBL" id="FUWH01000012">
    <property type="protein sequence ID" value="SKA15162.1"/>
    <property type="molecule type" value="Genomic_DNA"/>
</dbReference>
<keyword evidence="1" id="KW-1133">Transmembrane helix</keyword>
<evidence type="ECO:0000313" key="3">
    <source>
        <dbReference type="EMBL" id="SKA15162.1"/>
    </source>
</evidence>
<dbReference type="Proteomes" id="UP000190888">
    <property type="component" value="Unassembled WGS sequence"/>
</dbReference>
<accession>A0A1T4RGN8</accession>
<keyword evidence="4" id="KW-1185">Reference proteome</keyword>
<name>A0A1T4RGN8_9BACT</name>
<reference evidence="3 4" key="1">
    <citation type="submission" date="2017-02" db="EMBL/GenBank/DDBJ databases">
        <authorList>
            <person name="Peterson S.W."/>
        </authorList>
    </citation>
    <scope>NUCLEOTIDE SEQUENCE [LARGE SCALE GENOMIC DNA]</scope>
    <source>
        <strain evidence="3 4">DSM 22335</strain>
    </source>
</reference>
<dbReference type="RefSeq" id="WP_078832573.1">
    <property type="nucleotide sequence ID" value="NZ_FUWH01000012.1"/>
</dbReference>
<feature type="domain" description="2TM" evidence="2">
    <location>
        <begin position="14"/>
        <end position="86"/>
    </location>
</feature>
<keyword evidence="1" id="KW-0472">Membrane</keyword>